<dbReference type="SMART" id="SM00100">
    <property type="entry name" value="cNMP"/>
    <property type="match status" value="1"/>
</dbReference>
<feature type="coiled-coil region" evidence="12">
    <location>
        <begin position="715"/>
        <end position="760"/>
    </location>
</feature>
<feature type="transmembrane region" description="Helical" evidence="14">
    <location>
        <begin position="366"/>
        <end position="387"/>
    </location>
</feature>
<keyword evidence="2" id="KW-0813">Transport</keyword>
<organism evidence="16 17">
    <name type="scientific">Cymbomonas tetramitiformis</name>
    <dbReference type="NCBI Taxonomy" id="36881"/>
    <lineage>
        <taxon>Eukaryota</taxon>
        <taxon>Viridiplantae</taxon>
        <taxon>Chlorophyta</taxon>
        <taxon>Pyramimonadophyceae</taxon>
        <taxon>Pyramimonadales</taxon>
        <taxon>Pyramimonadaceae</taxon>
        <taxon>Cymbomonas</taxon>
    </lineage>
</organism>
<dbReference type="InterPro" id="IPR005821">
    <property type="entry name" value="Ion_trans_dom"/>
</dbReference>
<dbReference type="Proteomes" id="UP001190700">
    <property type="component" value="Unassembled WGS sequence"/>
</dbReference>
<comment type="caution">
    <text evidence="16">The sequence shown here is derived from an EMBL/GenBank/DDBJ whole genome shotgun (WGS) entry which is preliminary data.</text>
</comment>
<dbReference type="GO" id="GO:0042391">
    <property type="term" value="P:regulation of membrane potential"/>
    <property type="evidence" value="ECO:0007669"/>
    <property type="project" value="TreeGrafter"/>
</dbReference>
<dbReference type="AlphaFoldDB" id="A0AAE0C4B0"/>
<evidence type="ECO:0000256" key="4">
    <source>
        <dbReference type="ARBA" id="ARBA00022692"/>
    </source>
</evidence>
<comment type="subcellular location">
    <subcellularLocation>
        <location evidence="1">Membrane</location>
        <topology evidence="1">Multi-pass membrane protein</topology>
    </subcellularLocation>
</comment>
<dbReference type="PRINTS" id="PR01463">
    <property type="entry name" value="EAGCHANLFMLY"/>
</dbReference>
<feature type="domain" description="Cyclic nucleotide-binding" evidence="15">
    <location>
        <begin position="463"/>
        <end position="559"/>
    </location>
</feature>
<dbReference type="Gene3D" id="1.10.287.70">
    <property type="match status" value="1"/>
</dbReference>
<dbReference type="GO" id="GO:0034702">
    <property type="term" value="C:monoatomic ion channel complex"/>
    <property type="evidence" value="ECO:0007669"/>
    <property type="project" value="UniProtKB-KW"/>
</dbReference>
<reference evidence="16 17" key="1">
    <citation type="journal article" date="2015" name="Genome Biol. Evol.">
        <title>Comparative Genomics of a Bacterivorous Green Alga Reveals Evolutionary Causalities and Consequences of Phago-Mixotrophic Mode of Nutrition.</title>
        <authorList>
            <person name="Burns J.A."/>
            <person name="Paasch A."/>
            <person name="Narechania A."/>
            <person name="Kim E."/>
        </authorList>
    </citation>
    <scope>NUCLEOTIDE SEQUENCE [LARGE SCALE GENOMIC DNA]</scope>
    <source>
        <strain evidence="16 17">PLY_AMNH</strain>
    </source>
</reference>
<keyword evidence="9" id="KW-0406">Ion transport</keyword>
<evidence type="ECO:0000313" key="16">
    <source>
        <dbReference type="EMBL" id="KAK3247489.1"/>
    </source>
</evidence>
<keyword evidence="17" id="KW-1185">Reference proteome</keyword>
<evidence type="ECO:0000256" key="3">
    <source>
        <dbReference type="ARBA" id="ARBA00022538"/>
    </source>
</evidence>
<dbReference type="SUPFAM" id="SSF51206">
    <property type="entry name" value="cAMP-binding domain-like"/>
    <property type="match status" value="1"/>
</dbReference>
<dbReference type="GO" id="GO:0005249">
    <property type="term" value="F:voltage-gated potassium channel activity"/>
    <property type="evidence" value="ECO:0007669"/>
    <property type="project" value="InterPro"/>
</dbReference>
<dbReference type="CDD" id="cd00038">
    <property type="entry name" value="CAP_ED"/>
    <property type="match status" value="1"/>
</dbReference>
<feature type="transmembrane region" description="Helical" evidence="14">
    <location>
        <begin position="244"/>
        <end position="266"/>
    </location>
</feature>
<dbReference type="PANTHER" id="PTHR10217">
    <property type="entry name" value="VOLTAGE AND LIGAND GATED POTASSIUM CHANNEL"/>
    <property type="match status" value="1"/>
</dbReference>
<evidence type="ECO:0000256" key="9">
    <source>
        <dbReference type="ARBA" id="ARBA00023065"/>
    </source>
</evidence>
<name>A0AAE0C4B0_9CHLO</name>
<feature type="transmembrane region" description="Helical" evidence="14">
    <location>
        <begin position="151"/>
        <end position="170"/>
    </location>
</feature>
<evidence type="ECO:0000259" key="15">
    <source>
        <dbReference type="PROSITE" id="PS50042"/>
    </source>
</evidence>
<dbReference type="InterPro" id="IPR014710">
    <property type="entry name" value="RmlC-like_jellyroll"/>
</dbReference>
<evidence type="ECO:0000256" key="10">
    <source>
        <dbReference type="ARBA" id="ARBA00023136"/>
    </source>
</evidence>
<dbReference type="Gene3D" id="1.10.287.630">
    <property type="entry name" value="Helix hairpin bin"/>
    <property type="match status" value="1"/>
</dbReference>
<feature type="transmembrane region" description="Helical" evidence="14">
    <location>
        <begin position="286"/>
        <end position="307"/>
    </location>
</feature>
<evidence type="ECO:0000256" key="14">
    <source>
        <dbReference type="SAM" id="Phobius"/>
    </source>
</evidence>
<keyword evidence="5" id="KW-0631">Potassium channel</keyword>
<dbReference type="EMBL" id="LGRX02028924">
    <property type="protein sequence ID" value="KAK3247489.1"/>
    <property type="molecule type" value="Genomic_DNA"/>
</dbReference>
<dbReference type="InterPro" id="IPR003938">
    <property type="entry name" value="K_chnl_volt-dep_EAG/ELK/ERG"/>
</dbReference>
<keyword evidence="11" id="KW-0407">Ion channel</keyword>
<keyword evidence="8 14" id="KW-1133">Transmembrane helix</keyword>
<dbReference type="PROSITE" id="PS50042">
    <property type="entry name" value="CNMP_BINDING_3"/>
    <property type="match status" value="1"/>
</dbReference>
<feature type="region of interest" description="Disordered" evidence="13">
    <location>
        <begin position="1"/>
        <end position="80"/>
    </location>
</feature>
<keyword evidence="12" id="KW-0175">Coiled coil</keyword>
<evidence type="ECO:0000256" key="1">
    <source>
        <dbReference type="ARBA" id="ARBA00004141"/>
    </source>
</evidence>
<keyword evidence="7" id="KW-0630">Potassium</keyword>
<gene>
    <name evidence="16" type="ORF">CYMTET_43014</name>
</gene>
<dbReference type="InterPro" id="IPR018490">
    <property type="entry name" value="cNMP-bd_dom_sf"/>
</dbReference>
<evidence type="ECO:0000313" key="17">
    <source>
        <dbReference type="Proteomes" id="UP001190700"/>
    </source>
</evidence>
<evidence type="ECO:0000256" key="2">
    <source>
        <dbReference type="ARBA" id="ARBA00022448"/>
    </source>
</evidence>
<evidence type="ECO:0000256" key="6">
    <source>
        <dbReference type="ARBA" id="ARBA00022882"/>
    </source>
</evidence>
<evidence type="ECO:0000256" key="11">
    <source>
        <dbReference type="ARBA" id="ARBA00023303"/>
    </source>
</evidence>
<evidence type="ECO:0000256" key="8">
    <source>
        <dbReference type="ARBA" id="ARBA00022989"/>
    </source>
</evidence>
<evidence type="ECO:0000256" key="12">
    <source>
        <dbReference type="SAM" id="Coils"/>
    </source>
</evidence>
<keyword evidence="4 14" id="KW-0812">Transmembrane</keyword>
<evidence type="ECO:0000256" key="13">
    <source>
        <dbReference type="SAM" id="MobiDB-lite"/>
    </source>
</evidence>
<feature type="transmembrane region" description="Helical" evidence="14">
    <location>
        <begin position="335"/>
        <end position="354"/>
    </location>
</feature>
<sequence length="765" mass="85121">MSTKAPNFPPTNPPGFSREYLPGEEPARDNFSALPTEEITPAEAPPHSLAIIESTTSPANPPETTADPGQAEDALSKNRKSFGRLSSRMKDVFRRAVEDIAASQNEGVGLSRSSINDHRHSYDTLSEELASKASLKYTIDPGTRWKSCWDWFITVLVVYNGIFISFNLAFSDHFSPAVERGFADFDIFVDSMFAADILLNFVTEISTEHGETIKDVSVIIQTYLRFWFWIDLAATLPFDALGKMFLPGGGGSQVVAIGLLRSIRLFRLGRLFKKMDQLAAANLLRIVKLMVSYVMIVHWVACFWFWIPDNFTDGDEDNWIVRFAYGEPWWTQYGMSYHFALTSVLPGTSFIVPLTELELALHDNIMICGALMNAFVFGNVAALIQSYDASSAAYKKHVLTYKAFSLHFGLPADLVRRVNCYLDSLYTVQGCFNVQEVVKPLPQRLKQDVFSHVYHRLVTNTTIFDTCDPAFVRVIISKLTQVVCVPGEIIIGKADPVEEMFFIQRGMAAILSPDDQVRKILKEGSPVGYLALLQGIHKRTASVKALEMCDMARLDKKDFVASLDAYPDHMDRLRKLVMSDTVCLEFAGRGLDRSNAMSRDFHTLVEEEVDIESRVAVPLPASPRSTRDSAYRMGRMSGAVTESRIEQSDAALQVEKPTAVCEGKVDSPKATLRVEKWREAKGSENAAQDSASSLSTSGASLLPTARDADRKSADVSNILQRLHSLNNRIASLQTKQSVDMAELRLKHDGLASTVNKLKQQVCLST</sequence>
<keyword evidence="3" id="KW-0633">Potassium transport</keyword>
<keyword evidence="10 14" id="KW-0472">Membrane</keyword>
<evidence type="ECO:0000256" key="7">
    <source>
        <dbReference type="ARBA" id="ARBA00022958"/>
    </source>
</evidence>
<dbReference type="GO" id="GO:0005886">
    <property type="term" value="C:plasma membrane"/>
    <property type="evidence" value="ECO:0007669"/>
    <property type="project" value="TreeGrafter"/>
</dbReference>
<keyword evidence="6" id="KW-0851">Voltage-gated channel</keyword>
<accession>A0AAE0C4B0</accession>
<dbReference type="PANTHER" id="PTHR10217:SF435">
    <property type="entry name" value="POTASSIUM VOLTAGE-GATED CHANNEL PROTEIN EAG"/>
    <property type="match status" value="1"/>
</dbReference>
<dbReference type="InterPro" id="IPR050818">
    <property type="entry name" value="KCNH_animal-type"/>
</dbReference>
<evidence type="ECO:0000256" key="5">
    <source>
        <dbReference type="ARBA" id="ARBA00022826"/>
    </source>
</evidence>
<dbReference type="SUPFAM" id="SSF81324">
    <property type="entry name" value="Voltage-gated potassium channels"/>
    <property type="match status" value="1"/>
</dbReference>
<feature type="compositionally biased region" description="Low complexity" evidence="13">
    <location>
        <begin position="35"/>
        <end position="46"/>
    </location>
</feature>
<dbReference type="Pfam" id="PF00027">
    <property type="entry name" value="cNMP_binding"/>
    <property type="match status" value="1"/>
</dbReference>
<proteinExistence type="predicted"/>
<dbReference type="InterPro" id="IPR000595">
    <property type="entry name" value="cNMP-bd_dom"/>
</dbReference>
<dbReference type="Pfam" id="PF00520">
    <property type="entry name" value="Ion_trans"/>
    <property type="match status" value="1"/>
</dbReference>
<protein>
    <recommendedName>
        <fullName evidence="15">Cyclic nucleotide-binding domain-containing protein</fullName>
    </recommendedName>
</protein>
<dbReference type="Gene3D" id="2.60.120.10">
    <property type="entry name" value="Jelly Rolls"/>
    <property type="match status" value="1"/>
</dbReference>